<comment type="subcellular location">
    <subcellularLocation>
        <location evidence="1">Membrane</location>
        <topology evidence="1">Multi-pass membrane protein</topology>
    </subcellularLocation>
</comment>
<feature type="transmembrane region" description="Helical" evidence="6">
    <location>
        <begin position="301"/>
        <end position="325"/>
    </location>
</feature>
<dbReference type="InterPro" id="IPR011701">
    <property type="entry name" value="MFS"/>
</dbReference>
<feature type="transmembrane region" description="Helical" evidence="6">
    <location>
        <begin position="424"/>
        <end position="444"/>
    </location>
</feature>
<dbReference type="EMBL" id="RRYP01017801">
    <property type="protein sequence ID" value="TNV73936.1"/>
    <property type="molecule type" value="Genomic_DNA"/>
</dbReference>
<proteinExistence type="predicted"/>
<dbReference type="InterPro" id="IPR049680">
    <property type="entry name" value="FLVCR1-2_SLC49-like"/>
</dbReference>
<feature type="transmembrane region" description="Helical" evidence="6">
    <location>
        <begin position="198"/>
        <end position="216"/>
    </location>
</feature>
<evidence type="ECO:0000256" key="2">
    <source>
        <dbReference type="ARBA" id="ARBA00022692"/>
    </source>
</evidence>
<evidence type="ECO:0008006" key="9">
    <source>
        <dbReference type="Google" id="ProtNLM"/>
    </source>
</evidence>
<comment type="caution">
    <text evidence="7">The sequence shown here is derived from an EMBL/GenBank/DDBJ whole genome shotgun (WGS) entry which is preliminary data.</text>
</comment>
<dbReference type="Proteomes" id="UP000785679">
    <property type="component" value="Unassembled WGS sequence"/>
</dbReference>
<dbReference type="Gene3D" id="1.20.1250.20">
    <property type="entry name" value="MFS general substrate transporter like domains"/>
    <property type="match status" value="2"/>
</dbReference>
<accession>A0A8J8NF60</accession>
<feature type="transmembrane region" description="Helical" evidence="6">
    <location>
        <begin position="492"/>
        <end position="509"/>
    </location>
</feature>
<dbReference type="GO" id="GO:0022857">
    <property type="term" value="F:transmembrane transporter activity"/>
    <property type="evidence" value="ECO:0007669"/>
    <property type="project" value="InterPro"/>
</dbReference>
<keyword evidence="8" id="KW-1185">Reference proteome</keyword>
<feature type="compositionally biased region" description="Basic and acidic residues" evidence="5">
    <location>
        <begin position="24"/>
        <end position="35"/>
    </location>
</feature>
<keyword evidence="4 6" id="KW-0472">Membrane</keyword>
<evidence type="ECO:0000256" key="5">
    <source>
        <dbReference type="SAM" id="MobiDB-lite"/>
    </source>
</evidence>
<sequence>MKNERQKLLGKNQKIQEESFGGDSEDRGSFDEKYLKTGTMNSESELDKVLNHKKKKANKKDTDSKGGFFKKAKHPDQGDEDDDYDDEIEVERNRQSAASEGQRSNRDYNIDMHLKEHEQPSLILYKYRWVVLFAYFLTSTATGAVQGSLSENRAIIDKIEPGMDKADLDWCKYSDLIMYLPMNFMSIYIIENMGLKKCVILGSLIMIAGSAMRFMAVFASGWWWFFGHIVCMSSQAYLKNPVTKLASNWFGDKERGTATAIGIVSGPLGIFISKILILSIFDNSDKYMQYDGGSTVEQSRAHFKTFIAIHSILSVALVIPALFLIREKPPSPPSMVATKHRPVQTFREAFGGLTSNVNYMFIFLYFQCVNSVSIYNAEIEPFTNQYDFDLEEQVWASMLNCVAGIAGSIMLGKYLDKLKWFKGFQIMLGVAIPFSILITFLLLHYNAPNIVVVIISILAGAPLSSVSVVSYQFAAEVVYPVSEVQAVSMMNVVNKLFTLFIVKLTTALVDDTPSHIYYMYGFILWITLPVIGLIPAFLVEEDLRRLNMKDVQKSNYVEERVLLNQTEIERKEFYRTHKIVANQEVLDIFFVQDKHMSARETYKTERMTTEEIDLRMSRRRKSDDLIRQSGRHNPLIRVNTGNTNRLLEGSKQGSVGGDVLY</sequence>
<feature type="region of interest" description="Disordered" evidence="5">
    <location>
        <begin position="1"/>
        <end position="84"/>
    </location>
</feature>
<feature type="transmembrane region" description="Helical" evidence="6">
    <location>
        <begin position="515"/>
        <end position="539"/>
    </location>
</feature>
<protein>
    <recommendedName>
        <fullName evidence="9">Major facilitator superfamily (MFS) profile domain-containing protein</fullName>
    </recommendedName>
</protein>
<evidence type="ECO:0000256" key="4">
    <source>
        <dbReference type="ARBA" id="ARBA00023136"/>
    </source>
</evidence>
<dbReference type="AlphaFoldDB" id="A0A8J8NF60"/>
<gene>
    <name evidence="7" type="ORF">FGO68_gene5953</name>
</gene>
<organism evidence="7 8">
    <name type="scientific">Halteria grandinella</name>
    <dbReference type="NCBI Taxonomy" id="5974"/>
    <lineage>
        <taxon>Eukaryota</taxon>
        <taxon>Sar</taxon>
        <taxon>Alveolata</taxon>
        <taxon>Ciliophora</taxon>
        <taxon>Intramacronucleata</taxon>
        <taxon>Spirotrichea</taxon>
        <taxon>Stichotrichia</taxon>
        <taxon>Sporadotrichida</taxon>
        <taxon>Halteriidae</taxon>
        <taxon>Halteria</taxon>
    </lineage>
</organism>
<evidence type="ECO:0000313" key="8">
    <source>
        <dbReference type="Proteomes" id="UP000785679"/>
    </source>
</evidence>
<name>A0A8J8NF60_HALGN</name>
<feature type="transmembrane region" description="Helical" evidence="6">
    <location>
        <begin position="259"/>
        <end position="281"/>
    </location>
</feature>
<dbReference type="PANTHER" id="PTHR10924:SF6">
    <property type="entry name" value="SOLUTE CARRIER FAMILY 49 MEMBER A3"/>
    <property type="match status" value="1"/>
</dbReference>
<evidence type="ECO:0000256" key="6">
    <source>
        <dbReference type="SAM" id="Phobius"/>
    </source>
</evidence>
<feature type="transmembrane region" description="Helical" evidence="6">
    <location>
        <begin position="450"/>
        <end position="471"/>
    </location>
</feature>
<dbReference type="SUPFAM" id="SSF103473">
    <property type="entry name" value="MFS general substrate transporter"/>
    <property type="match status" value="1"/>
</dbReference>
<evidence type="ECO:0000313" key="7">
    <source>
        <dbReference type="EMBL" id="TNV73936.1"/>
    </source>
</evidence>
<feature type="region of interest" description="Disordered" evidence="5">
    <location>
        <begin position="621"/>
        <end position="661"/>
    </location>
</feature>
<feature type="transmembrane region" description="Helical" evidence="6">
    <location>
        <begin position="222"/>
        <end position="238"/>
    </location>
</feature>
<evidence type="ECO:0000256" key="3">
    <source>
        <dbReference type="ARBA" id="ARBA00022989"/>
    </source>
</evidence>
<keyword evidence="2 6" id="KW-0812">Transmembrane</keyword>
<dbReference type="GO" id="GO:0016020">
    <property type="term" value="C:membrane"/>
    <property type="evidence" value="ECO:0007669"/>
    <property type="project" value="UniProtKB-SubCell"/>
</dbReference>
<dbReference type="OrthoDB" id="422206at2759"/>
<keyword evidence="3 6" id="KW-1133">Transmembrane helix</keyword>
<dbReference type="Pfam" id="PF07690">
    <property type="entry name" value="MFS_1"/>
    <property type="match status" value="1"/>
</dbReference>
<evidence type="ECO:0000256" key="1">
    <source>
        <dbReference type="ARBA" id="ARBA00004141"/>
    </source>
</evidence>
<dbReference type="PANTHER" id="PTHR10924">
    <property type="entry name" value="MAJOR FACILITATOR SUPERFAMILY PROTEIN-RELATED"/>
    <property type="match status" value="1"/>
</dbReference>
<reference evidence="7" key="1">
    <citation type="submission" date="2019-06" db="EMBL/GenBank/DDBJ databases">
        <authorList>
            <person name="Zheng W."/>
        </authorList>
    </citation>
    <scope>NUCLEOTIDE SEQUENCE</scope>
    <source>
        <strain evidence="7">QDHG01</strain>
    </source>
</reference>
<dbReference type="InterPro" id="IPR036259">
    <property type="entry name" value="MFS_trans_sf"/>
</dbReference>